<gene>
    <name evidence="1" type="ORF">IFM89_004604</name>
</gene>
<dbReference type="OrthoDB" id="747268at2759"/>
<protein>
    <submittedName>
        <fullName evidence="1">Uncharacterized protein</fullName>
    </submittedName>
</protein>
<name>A0A835LED6_9MAGN</name>
<comment type="caution">
    <text evidence="1">The sequence shown here is derived from an EMBL/GenBank/DDBJ whole genome shotgun (WGS) entry which is preliminary data.</text>
</comment>
<evidence type="ECO:0000313" key="2">
    <source>
        <dbReference type="Proteomes" id="UP000631114"/>
    </source>
</evidence>
<organism evidence="1 2">
    <name type="scientific">Coptis chinensis</name>
    <dbReference type="NCBI Taxonomy" id="261450"/>
    <lineage>
        <taxon>Eukaryota</taxon>
        <taxon>Viridiplantae</taxon>
        <taxon>Streptophyta</taxon>
        <taxon>Embryophyta</taxon>
        <taxon>Tracheophyta</taxon>
        <taxon>Spermatophyta</taxon>
        <taxon>Magnoliopsida</taxon>
        <taxon>Ranunculales</taxon>
        <taxon>Ranunculaceae</taxon>
        <taxon>Coptidoideae</taxon>
        <taxon>Coptis</taxon>
    </lineage>
</organism>
<proteinExistence type="predicted"/>
<sequence>MENELPDISDEYGVKKDMADVAEFQECVENEKVDEVEEVLGDPELGMEFDTIDEYMEYFTRYGNQKGFPMKKRSTEKG</sequence>
<accession>A0A835LED6</accession>
<dbReference type="Proteomes" id="UP000631114">
    <property type="component" value="Unassembled WGS sequence"/>
</dbReference>
<dbReference type="EMBL" id="JADFTS010000008">
    <property type="protein sequence ID" value="KAF9591550.1"/>
    <property type="molecule type" value="Genomic_DNA"/>
</dbReference>
<evidence type="ECO:0000313" key="1">
    <source>
        <dbReference type="EMBL" id="KAF9591550.1"/>
    </source>
</evidence>
<dbReference type="AlphaFoldDB" id="A0A835LED6"/>
<keyword evidence="2" id="KW-1185">Reference proteome</keyword>
<reference evidence="1 2" key="1">
    <citation type="submission" date="2020-10" db="EMBL/GenBank/DDBJ databases">
        <title>The Coptis chinensis genome and diversification of protoberbering-type alkaloids.</title>
        <authorList>
            <person name="Wang B."/>
            <person name="Shu S."/>
            <person name="Song C."/>
            <person name="Liu Y."/>
        </authorList>
    </citation>
    <scope>NUCLEOTIDE SEQUENCE [LARGE SCALE GENOMIC DNA]</scope>
    <source>
        <strain evidence="1">HL-2020</strain>
        <tissue evidence="1">Leaf</tissue>
    </source>
</reference>